<dbReference type="Proteomes" id="UP000479000">
    <property type="component" value="Unassembled WGS sequence"/>
</dbReference>
<dbReference type="EMBL" id="CADCXU010017032">
    <property type="protein sequence ID" value="CAB0005971.1"/>
    <property type="molecule type" value="Genomic_DNA"/>
</dbReference>
<feature type="non-terminal residue" evidence="1">
    <location>
        <position position="69"/>
    </location>
</feature>
<evidence type="ECO:0000313" key="1">
    <source>
        <dbReference type="EMBL" id="CAB0005971.1"/>
    </source>
</evidence>
<dbReference type="AlphaFoldDB" id="A0A6H5GTM1"/>
<protein>
    <submittedName>
        <fullName evidence="1">Uncharacterized protein</fullName>
    </submittedName>
</protein>
<gene>
    <name evidence="1" type="ORF">NTEN_LOCUS11448</name>
</gene>
<proteinExistence type="predicted"/>
<sequence length="69" mass="7851">METTRHRTCLAVSICVNDTSGGAVKHDHHTIRCSVRGSMYFSFKAITTFPWRSGATALLHQARECFHWK</sequence>
<evidence type="ECO:0000313" key="2">
    <source>
        <dbReference type="Proteomes" id="UP000479000"/>
    </source>
</evidence>
<keyword evidence="2" id="KW-1185">Reference proteome</keyword>
<reference evidence="1 2" key="1">
    <citation type="submission" date="2020-02" db="EMBL/GenBank/DDBJ databases">
        <authorList>
            <person name="Ferguson B K."/>
        </authorList>
    </citation>
    <scope>NUCLEOTIDE SEQUENCE [LARGE SCALE GENOMIC DNA]</scope>
</reference>
<accession>A0A6H5GTM1</accession>
<organism evidence="1 2">
    <name type="scientific">Nesidiocoris tenuis</name>
    <dbReference type="NCBI Taxonomy" id="355587"/>
    <lineage>
        <taxon>Eukaryota</taxon>
        <taxon>Metazoa</taxon>
        <taxon>Ecdysozoa</taxon>
        <taxon>Arthropoda</taxon>
        <taxon>Hexapoda</taxon>
        <taxon>Insecta</taxon>
        <taxon>Pterygota</taxon>
        <taxon>Neoptera</taxon>
        <taxon>Paraneoptera</taxon>
        <taxon>Hemiptera</taxon>
        <taxon>Heteroptera</taxon>
        <taxon>Panheteroptera</taxon>
        <taxon>Cimicomorpha</taxon>
        <taxon>Miridae</taxon>
        <taxon>Dicyphina</taxon>
        <taxon>Nesidiocoris</taxon>
    </lineage>
</organism>
<name>A0A6H5GTM1_9HEMI</name>